<dbReference type="GO" id="GO:0046872">
    <property type="term" value="F:metal ion binding"/>
    <property type="evidence" value="ECO:0007669"/>
    <property type="project" value="UniProtKB-KW"/>
</dbReference>
<dbReference type="InterPro" id="IPR000994">
    <property type="entry name" value="Pept_M24"/>
</dbReference>
<dbReference type="PANTHER" id="PTHR46112">
    <property type="entry name" value="AMINOPEPTIDASE"/>
    <property type="match status" value="1"/>
</dbReference>
<feature type="domain" description="Creatinase N-terminal" evidence="6">
    <location>
        <begin position="4"/>
        <end position="125"/>
    </location>
</feature>
<feature type="domain" description="Peptidase M24" evidence="5">
    <location>
        <begin position="132"/>
        <end position="335"/>
    </location>
</feature>
<dbReference type="Pfam" id="PF01321">
    <property type="entry name" value="Creatinase_N"/>
    <property type="match status" value="1"/>
</dbReference>
<dbReference type="Pfam" id="PF00557">
    <property type="entry name" value="Peptidase_M24"/>
    <property type="match status" value="1"/>
</dbReference>
<dbReference type="PROSITE" id="PS00491">
    <property type="entry name" value="PROLINE_PEPTIDASE"/>
    <property type="match status" value="1"/>
</dbReference>
<dbReference type="SUPFAM" id="SSF55920">
    <property type="entry name" value="Creatinase/aminopeptidase"/>
    <property type="match status" value="1"/>
</dbReference>
<comment type="cofactor">
    <cofactor evidence="1">
        <name>Mn(2+)</name>
        <dbReference type="ChEBI" id="CHEBI:29035"/>
    </cofactor>
</comment>
<dbReference type="InterPro" id="IPR029149">
    <property type="entry name" value="Creatin/AminoP/Spt16_N"/>
</dbReference>
<dbReference type="AlphaFoldDB" id="A0AAF1BS03"/>
<dbReference type="InterPro" id="IPR000587">
    <property type="entry name" value="Creatinase_N"/>
</dbReference>
<dbReference type="SUPFAM" id="SSF53092">
    <property type="entry name" value="Creatinase/prolidase N-terminal domain"/>
    <property type="match status" value="1"/>
</dbReference>
<keyword evidence="4 7" id="KW-0378">Hydrolase</keyword>
<dbReference type="Gene3D" id="3.90.230.10">
    <property type="entry name" value="Creatinase/methionine aminopeptidase superfamily"/>
    <property type="match status" value="1"/>
</dbReference>
<evidence type="ECO:0000256" key="4">
    <source>
        <dbReference type="ARBA" id="ARBA00022801"/>
    </source>
</evidence>
<proteinExistence type="inferred from homology"/>
<evidence type="ECO:0000259" key="6">
    <source>
        <dbReference type="Pfam" id="PF01321"/>
    </source>
</evidence>
<dbReference type="InterPro" id="IPR036005">
    <property type="entry name" value="Creatinase/aminopeptidase-like"/>
</dbReference>
<dbReference type="EC" id="3.4.11.9" evidence="7"/>
<dbReference type="KEGG" id="nmy:CJ229_001720"/>
<dbReference type="InterPro" id="IPR001131">
    <property type="entry name" value="Peptidase_M24B_aminopep-P_CS"/>
</dbReference>
<reference evidence="7 8" key="2">
    <citation type="submission" date="2023-10" db="EMBL/GenBank/DDBJ databases">
        <authorList>
            <person name="Choi B."/>
        </authorList>
    </citation>
    <scope>NUCLEOTIDE SEQUENCE [LARGE SCALE GENOMIC DNA]</scope>
    <source>
        <strain evidence="7 8">UMB0959</strain>
    </source>
</reference>
<evidence type="ECO:0000256" key="2">
    <source>
        <dbReference type="ARBA" id="ARBA00008766"/>
    </source>
</evidence>
<dbReference type="RefSeq" id="WP_102167332.1">
    <property type="nucleotide sequence ID" value="NZ_CP136964.1"/>
</dbReference>
<dbReference type="Gene3D" id="3.40.350.10">
    <property type="entry name" value="Creatinase/prolidase N-terminal domain"/>
    <property type="match status" value="1"/>
</dbReference>
<evidence type="ECO:0000313" key="7">
    <source>
        <dbReference type="EMBL" id="WOS96488.1"/>
    </source>
</evidence>
<evidence type="ECO:0000256" key="1">
    <source>
        <dbReference type="ARBA" id="ARBA00001936"/>
    </source>
</evidence>
<dbReference type="FunFam" id="3.90.230.10:FF:000014">
    <property type="entry name" value="Aminopeptidase P family protein"/>
    <property type="match status" value="1"/>
</dbReference>
<keyword evidence="7" id="KW-0031">Aminopeptidase</keyword>
<gene>
    <name evidence="7" type="ORF">CJ229_001720</name>
</gene>
<protein>
    <submittedName>
        <fullName evidence="7">Aminopeptidase P family protein</fullName>
        <ecNumber evidence="7">3.4.11.9</ecNumber>
    </submittedName>
</protein>
<comment type="similarity">
    <text evidence="2">Belongs to the peptidase M24B family.</text>
</comment>
<keyword evidence="8" id="KW-1185">Reference proteome</keyword>
<evidence type="ECO:0000313" key="8">
    <source>
        <dbReference type="Proteomes" id="UP000243626"/>
    </source>
</evidence>
<sequence>MSIIEKTKELLKKYEIDALIVSSTHNRRYVSGFTGSSGVVIVTDEGQYLVSDFRYNVQGREEAPDFEFVLQKGSLTSFVIEFLKEKGVKKLAFEAAYTNYNEYNTLNEHFELVPINNEFETFRMVKSNEEIEKIKVACKIVDEAYERILKFVKVGMTELEVKAELEYIMAQLGSEGPSFDTIVASGHRGALPHATPSEKVIEDGDLVTLDFGATYKGYVSDITRTFGVGNVSDELKKVYNIVLESQLKSLEIIKAGFTGSEADKVARDIIDQNGYGENFGHSLGHGIGLEVHEGPGLAKTVDTMLEENMIITIEPGIYVEGLGGVRIEDDALVTKDGLQKLTHSSKELFIIK</sequence>
<dbReference type="InterPro" id="IPR050659">
    <property type="entry name" value="Peptidase_M24B"/>
</dbReference>
<dbReference type="EMBL" id="CP136964">
    <property type="protein sequence ID" value="WOS96488.1"/>
    <property type="molecule type" value="Genomic_DNA"/>
</dbReference>
<dbReference type="CDD" id="cd01092">
    <property type="entry name" value="APP-like"/>
    <property type="match status" value="1"/>
</dbReference>
<organism evidence="7 8">
    <name type="scientific">Nosocomiicoccus massiliensis</name>
    <dbReference type="NCBI Taxonomy" id="1232430"/>
    <lineage>
        <taxon>Bacteria</taxon>
        <taxon>Bacillati</taxon>
        <taxon>Bacillota</taxon>
        <taxon>Bacilli</taxon>
        <taxon>Bacillales</taxon>
        <taxon>Staphylococcaceae</taxon>
        <taxon>Nosocomiicoccus</taxon>
    </lineage>
</organism>
<evidence type="ECO:0000259" key="5">
    <source>
        <dbReference type="Pfam" id="PF00557"/>
    </source>
</evidence>
<name>A0AAF1BS03_9STAP</name>
<dbReference type="Proteomes" id="UP000243626">
    <property type="component" value="Chromosome"/>
</dbReference>
<accession>A0AAF1BS03</accession>
<keyword evidence="3" id="KW-0479">Metal-binding</keyword>
<dbReference type="PANTHER" id="PTHR46112:SF3">
    <property type="entry name" value="AMINOPEPTIDASE YPDF"/>
    <property type="match status" value="1"/>
</dbReference>
<dbReference type="GO" id="GO:0004177">
    <property type="term" value="F:aminopeptidase activity"/>
    <property type="evidence" value="ECO:0007669"/>
    <property type="project" value="UniProtKB-KW"/>
</dbReference>
<dbReference type="PRINTS" id="PR00599">
    <property type="entry name" value="MAPEPTIDASE"/>
</dbReference>
<reference evidence="8" key="1">
    <citation type="submission" date="2017-09" db="EMBL/GenBank/DDBJ databases">
        <title>Bacterial strain isolated from the female urinary microbiota.</title>
        <authorList>
            <person name="Thomas-White K."/>
            <person name="Kumar N."/>
            <person name="Forster S."/>
            <person name="Putonti C."/>
            <person name="Lawley T."/>
            <person name="Wolfe A.J."/>
        </authorList>
    </citation>
    <scope>NUCLEOTIDE SEQUENCE [LARGE SCALE GENOMIC DNA]</scope>
    <source>
        <strain evidence="8">UMB0959</strain>
    </source>
</reference>
<dbReference type="GO" id="GO:0008235">
    <property type="term" value="F:metalloexopeptidase activity"/>
    <property type="evidence" value="ECO:0007669"/>
    <property type="project" value="UniProtKB-ARBA"/>
</dbReference>
<dbReference type="InterPro" id="IPR001714">
    <property type="entry name" value="Pept_M24_MAP"/>
</dbReference>
<evidence type="ECO:0000256" key="3">
    <source>
        <dbReference type="ARBA" id="ARBA00022723"/>
    </source>
</evidence>
<keyword evidence="7" id="KW-0645">Protease</keyword>